<reference evidence="2 3" key="1">
    <citation type="submission" date="2018-11" db="EMBL/GenBank/DDBJ databases">
        <title>Genome sequencing and analysis.</title>
        <authorList>
            <person name="Huang Y.-T."/>
        </authorList>
    </citation>
    <scope>NUCLEOTIDE SEQUENCE [LARGE SCALE GENOMIC DNA]</scope>
    <source>
        <strain evidence="2 3">SHIN</strain>
    </source>
</reference>
<accession>A0A7Y3WYL4</accession>
<sequence>MVGLHGLFGNGACLLPMARALAGFDVVLPDARGHGGTSSPVTGYRYTDHARDVIELIKYLKLDRPILIGHSMGGMTAALAAAELGLSVRAVVLIDPTFLGAEMQREVYESGVGEEHQQLLKRTRDSLINRARQKSPNRSVEMIRYLVDARLQTSINACDILTPPNPDWREVARTINAPTLLVTAERGIVSREVARELQGLNFLFRHKHVANIGHGLPYDATKMLGSILTSFLAQVAAFGPGVASTE</sequence>
<gene>
    <name evidence="2" type="ORF">EHE22_25200</name>
</gene>
<feature type="domain" description="AB hydrolase-1" evidence="1">
    <location>
        <begin position="4"/>
        <end position="105"/>
    </location>
</feature>
<keyword evidence="2" id="KW-0378">Hydrolase</keyword>
<dbReference type="PANTHER" id="PTHR43798:SF33">
    <property type="entry name" value="HYDROLASE, PUTATIVE (AFU_ORTHOLOGUE AFUA_2G14860)-RELATED"/>
    <property type="match status" value="1"/>
</dbReference>
<dbReference type="InterPro" id="IPR000073">
    <property type="entry name" value="AB_hydrolase_1"/>
</dbReference>
<dbReference type="AlphaFoldDB" id="A0A7Y3WYL4"/>
<comment type="caution">
    <text evidence="2">The sequence shown here is derived from an EMBL/GenBank/DDBJ whole genome shotgun (WGS) entry which is preliminary data.</text>
</comment>
<evidence type="ECO:0000259" key="1">
    <source>
        <dbReference type="Pfam" id="PF00561"/>
    </source>
</evidence>
<dbReference type="InterPro" id="IPR050266">
    <property type="entry name" value="AB_hydrolase_sf"/>
</dbReference>
<proteinExistence type="predicted"/>
<organism evidence="2 3">
    <name type="scientific">Brucella pseudogrignonensis</name>
    <dbReference type="NCBI Taxonomy" id="419475"/>
    <lineage>
        <taxon>Bacteria</taxon>
        <taxon>Pseudomonadati</taxon>
        <taxon>Pseudomonadota</taxon>
        <taxon>Alphaproteobacteria</taxon>
        <taxon>Hyphomicrobiales</taxon>
        <taxon>Brucellaceae</taxon>
        <taxon>Brucella/Ochrobactrum group</taxon>
        <taxon>Brucella</taxon>
    </lineage>
</organism>
<evidence type="ECO:0000313" key="3">
    <source>
        <dbReference type="Proteomes" id="UP000526233"/>
    </source>
</evidence>
<dbReference type="GO" id="GO:0016020">
    <property type="term" value="C:membrane"/>
    <property type="evidence" value="ECO:0007669"/>
    <property type="project" value="TreeGrafter"/>
</dbReference>
<dbReference type="GO" id="GO:0016787">
    <property type="term" value="F:hydrolase activity"/>
    <property type="evidence" value="ECO:0007669"/>
    <property type="project" value="UniProtKB-KW"/>
</dbReference>
<dbReference type="Gene3D" id="3.40.50.1820">
    <property type="entry name" value="alpha/beta hydrolase"/>
    <property type="match status" value="1"/>
</dbReference>
<dbReference type="InterPro" id="IPR029058">
    <property type="entry name" value="AB_hydrolase_fold"/>
</dbReference>
<dbReference type="Proteomes" id="UP000526233">
    <property type="component" value="Unassembled WGS sequence"/>
</dbReference>
<dbReference type="PANTHER" id="PTHR43798">
    <property type="entry name" value="MONOACYLGLYCEROL LIPASE"/>
    <property type="match status" value="1"/>
</dbReference>
<dbReference type="Pfam" id="PF00561">
    <property type="entry name" value="Abhydrolase_1"/>
    <property type="match status" value="1"/>
</dbReference>
<protein>
    <submittedName>
        <fullName evidence="2">Alpha/beta hydrolase</fullName>
    </submittedName>
</protein>
<evidence type="ECO:0000313" key="2">
    <source>
        <dbReference type="EMBL" id="NNV23680.1"/>
    </source>
</evidence>
<name>A0A7Y3WYL4_9HYPH</name>
<dbReference type="EMBL" id="PKQI01000004">
    <property type="protein sequence ID" value="NNV23680.1"/>
    <property type="molecule type" value="Genomic_DNA"/>
</dbReference>
<dbReference type="SUPFAM" id="SSF53474">
    <property type="entry name" value="alpha/beta-Hydrolases"/>
    <property type="match status" value="1"/>
</dbReference>
<dbReference type="PRINTS" id="PR00411">
    <property type="entry name" value="PNDRDTASEI"/>
</dbReference>